<sequence length="216" mass="24201">MTDPVSFDSAFRQELHRLLRWRRDVRHFRREPLPVDTLPRLLAEACLAPSVGLSEPWRFVLVDDAARRAAIRANFETSNADALSALHSDGKESRARLYARLKLAGLDDAPVHLAVFCEPDPEQGHGLGRKTMPETLAYSTVMAIHTFWLAARAEGVGVGWVSILDPEPINALLDVPAHWQLIGYLCVGYPVKESETPELEEVGWDHARRDAGLLHR</sequence>
<dbReference type="EMBL" id="CP003181">
    <property type="protein sequence ID" value="AHJ62927.1"/>
    <property type="molecule type" value="Genomic_DNA"/>
</dbReference>
<dbReference type="InterPro" id="IPR029479">
    <property type="entry name" value="Nitroreductase"/>
</dbReference>
<organism evidence="2 3">
    <name type="scientific">Granulibacter bethesdensis</name>
    <dbReference type="NCBI Taxonomy" id="364410"/>
    <lineage>
        <taxon>Bacteria</taxon>
        <taxon>Pseudomonadati</taxon>
        <taxon>Pseudomonadota</taxon>
        <taxon>Alphaproteobacteria</taxon>
        <taxon>Acetobacterales</taxon>
        <taxon>Acetobacteraceae</taxon>
        <taxon>Granulibacter</taxon>
    </lineage>
</organism>
<evidence type="ECO:0000313" key="2">
    <source>
        <dbReference type="EMBL" id="AHJ62927.1"/>
    </source>
</evidence>
<gene>
    <name evidence="2" type="ORF">GbCGDNIH3_1100</name>
</gene>
<evidence type="ECO:0000259" key="1">
    <source>
        <dbReference type="Pfam" id="PF00881"/>
    </source>
</evidence>
<accession>A0AAN0VFP3</accession>
<dbReference type="InterPro" id="IPR000415">
    <property type="entry name" value="Nitroreductase-like"/>
</dbReference>
<proteinExistence type="predicted"/>
<dbReference type="InterPro" id="IPR012825">
    <property type="entry name" value="BluB"/>
</dbReference>
<dbReference type="KEGG" id="gbc:GbCGDNIH3_1100"/>
<dbReference type="Gene3D" id="3.40.109.10">
    <property type="entry name" value="NADH Oxidase"/>
    <property type="match status" value="1"/>
</dbReference>
<dbReference type="InterPro" id="IPR050627">
    <property type="entry name" value="Nitroreductase/BluB"/>
</dbReference>
<dbReference type="Proteomes" id="UP000019438">
    <property type="component" value="Chromosome"/>
</dbReference>
<dbReference type="PANTHER" id="PTHR23026">
    <property type="entry name" value="NADPH NITROREDUCTASE"/>
    <property type="match status" value="1"/>
</dbReference>
<evidence type="ECO:0000313" key="3">
    <source>
        <dbReference type="Proteomes" id="UP000019438"/>
    </source>
</evidence>
<dbReference type="NCBIfam" id="TIGR02476">
    <property type="entry name" value="BluB"/>
    <property type="match status" value="1"/>
</dbReference>
<dbReference type="Pfam" id="PF00881">
    <property type="entry name" value="Nitroreductase"/>
    <property type="match status" value="1"/>
</dbReference>
<dbReference type="RefSeq" id="WP_025286561.1">
    <property type="nucleotide sequence ID" value="NZ_CP003181.2"/>
</dbReference>
<feature type="domain" description="Nitroreductase" evidence="1">
    <location>
        <begin position="19"/>
        <end position="189"/>
    </location>
</feature>
<dbReference type="AlphaFoldDB" id="A0AAN0VFP3"/>
<reference evidence="3" key="1">
    <citation type="submission" date="2012-06" db="EMBL/GenBank/DDBJ databases">
        <title>Genome analysis of multiple Granulibacter bethesdensis isolates demonstrates substantial genome diversity.</title>
        <authorList>
            <person name="Greenberg D.E."/>
            <person name="Porcella S.F."/>
            <person name="Zarember K."/>
            <person name="Zelazny A.M."/>
            <person name="Bruno D."/>
            <person name="Martens C."/>
            <person name="Barbian K.D."/>
            <person name="Jaske E."/>
            <person name="Holland S.M."/>
        </authorList>
    </citation>
    <scope>NUCLEOTIDE SEQUENCE [LARGE SCALE GENOMIC DNA]</scope>
    <source>
        <strain evidence="3">CGDNIH3</strain>
    </source>
</reference>
<dbReference type="SUPFAM" id="SSF55469">
    <property type="entry name" value="FMN-dependent nitroreductase-like"/>
    <property type="match status" value="1"/>
</dbReference>
<dbReference type="GO" id="GO:0016491">
    <property type="term" value="F:oxidoreductase activity"/>
    <property type="evidence" value="ECO:0007669"/>
    <property type="project" value="InterPro"/>
</dbReference>
<name>A0AAN0VFP3_9PROT</name>
<dbReference type="PANTHER" id="PTHR23026:SF123">
    <property type="entry name" value="NAD(P)H NITROREDUCTASE RV3131-RELATED"/>
    <property type="match status" value="1"/>
</dbReference>
<protein>
    <submittedName>
        <fullName evidence="2">Nitroreductase family protein</fullName>
    </submittedName>
</protein>